<organism evidence="1 2">
    <name type="scientific">Cryomyces minteri</name>
    <dbReference type="NCBI Taxonomy" id="331657"/>
    <lineage>
        <taxon>Eukaryota</taxon>
        <taxon>Fungi</taxon>
        <taxon>Dikarya</taxon>
        <taxon>Ascomycota</taxon>
        <taxon>Pezizomycotina</taxon>
        <taxon>Dothideomycetes</taxon>
        <taxon>Dothideomycetes incertae sedis</taxon>
        <taxon>Cryomyces</taxon>
    </lineage>
</organism>
<gene>
    <name evidence="1" type="ORF">B0A49_03089</name>
</gene>
<dbReference type="OrthoDB" id="407298at2759"/>
<evidence type="ECO:0000313" key="2">
    <source>
        <dbReference type="Proteomes" id="UP000308768"/>
    </source>
</evidence>
<dbReference type="EMBL" id="NAJN01000061">
    <property type="protein sequence ID" value="TKA80350.1"/>
    <property type="molecule type" value="Genomic_DNA"/>
</dbReference>
<dbReference type="Proteomes" id="UP000308768">
    <property type="component" value="Unassembled WGS sequence"/>
</dbReference>
<keyword evidence="2" id="KW-1185">Reference proteome</keyword>
<protein>
    <submittedName>
        <fullName evidence="1">Uncharacterized protein</fullName>
    </submittedName>
</protein>
<accession>A0A4U0XRY1</accession>
<sequence length="124" mass="13111">MEQKIGHGCNGVAGLRERKAQLRRSHADPWTLPDILAGVTQQCAAYPSACKLRGNVNGVNTSLAAAFSGALLQQALALIPTQLLPALAPMGWCQYLPRGRTVDQYGNGFLGAVTQNSGPRENGP</sequence>
<comment type="caution">
    <text evidence="1">The sequence shown here is derived from an EMBL/GenBank/DDBJ whole genome shotgun (WGS) entry which is preliminary data.</text>
</comment>
<reference evidence="1 2" key="1">
    <citation type="submission" date="2017-03" db="EMBL/GenBank/DDBJ databases">
        <title>Genomes of endolithic fungi from Antarctica.</title>
        <authorList>
            <person name="Coleine C."/>
            <person name="Masonjones S."/>
            <person name="Stajich J.E."/>
        </authorList>
    </citation>
    <scope>NUCLEOTIDE SEQUENCE [LARGE SCALE GENOMIC DNA]</scope>
    <source>
        <strain evidence="1 2">CCFEE 5187</strain>
    </source>
</reference>
<proteinExistence type="predicted"/>
<name>A0A4U0XRY1_9PEZI</name>
<dbReference type="AlphaFoldDB" id="A0A4U0XRY1"/>
<evidence type="ECO:0000313" key="1">
    <source>
        <dbReference type="EMBL" id="TKA80350.1"/>
    </source>
</evidence>